<dbReference type="EMBL" id="LXQA010516314">
    <property type="protein sequence ID" value="MCI56696.1"/>
    <property type="molecule type" value="Genomic_DNA"/>
</dbReference>
<evidence type="ECO:0000313" key="1">
    <source>
        <dbReference type="EMBL" id="MCI56696.1"/>
    </source>
</evidence>
<evidence type="ECO:0000313" key="2">
    <source>
        <dbReference type="Proteomes" id="UP000265520"/>
    </source>
</evidence>
<organism evidence="1 2">
    <name type="scientific">Trifolium medium</name>
    <dbReference type="NCBI Taxonomy" id="97028"/>
    <lineage>
        <taxon>Eukaryota</taxon>
        <taxon>Viridiplantae</taxon>
        <taxon>Streptophyta</taxon>
        <taxon>Embryophyta</taxon>
        <taxon>Tracheophyta</taxon>
        <taxon>Spermatophyta</taxon>
        <taxon>Magnoliopsida</taxon>
        <taxon>eudicotyledons</taxon>
        <taxon>Gunneridae</taxon>
        <taxon>Pentapetalae</taxon>
        <taxon>rosids</taxon>
        <taxon>fabids</taxon>
        <taxon>Fabales</taxon>
        <taxon>Fabaceae</taxon>
        <taxon>Papilionoideae</taxon>
        <taxon>50 kb inversion clade</taxon>
        <taxon>NPAAA clade</taxon>
        <taxon>Hologalegina</taxon>
        <taxon>IRL clade</taxon>
        <taxon>Trifolieae</taxon>
        <taxon>Trifolium</taxon>
    </lineage>
</organism>
<accession>A0A392T9C2</accession>
<keyword evidence="2" id="KW-1185">Reference proteome</keyword>
<sequence>MARCAVLLRKFRDCSVICVPRRRGWRVAPVCWKITSGTLRGWRIAQLHPARRAPS</sequence>
<proteinExistence type="predicted"/>
<comment type="caution">
    <text evidence="1">The sequence shown here is derived from an EMBL/GenBank/DDBJ whole genome shotgun (WGS) entry which is preliminary data.</text>
</comment>
<dbReference type="Proteomes" id="UP000265520">
    <property type="component" value="Unassembled WGS sequence"/>
</dbReference>
<protein>
    <submittedName>
        <fullName evidence="1">Uncharacterized protein</fullName>
    </submittedName>
</protein>
<reference evidence="1 2" key="1">
    <citation type="journal article" date="2018" name="Front. Plant Sci.">
        <title>Red Clover (Trifolium pratense) and Zigzag Clover (T. medium) - A Picture of Genomic Similarities and Differences.</title>
        <authorList>
            <person name="Dluhosova J."/>
            <person name="Istvanek J."/>
            <person name="Nedelnik J."/>
            <person name="Repkova J."/>
        </authorList>
    </citation>
    <scope>NUCLEOTIDE SEQUENCE [LARGE SCALE GENOMIC DNA]</scope>
    <source>
        <strain evidence="2">cv. 10/8</strain>
        <tissue evidence="1">Leaf</tissue>
    </source>
</reference>
<dbReference type="AlphaFoldDB" id="A0A392T9C2"/>
<name>A0A392T9C2_9FABA</name>